<evidence type="ECO:0000256" key="1">
    <source>
        <dbReference type="SAM" id="MobiDB-lite"/>
    </source>
</evidence>
<protein>
    <submittedName>
        <fullName evidence="2">Uncharacterized protein</fullName>
    </submittedName>
</protein>
<sequence length="146" mass="16290">MKQIDSTVENGETDSNNCGEEKEFCGSSDGGPVLVDRRRKDRDEEQDKVDVRNSGWFGRMSFINNSSMLWNNSETIMLSEEGIGANERSWAHEGKRCEPSTGSNCKKLNLKKQSGYVQESIPGAKFCSGVPVIRHNELCSNNSIDH</sequence>
<feature type="region of interest" description="Disordered" evidence="1">
    <location>
        <begin position="1"/>
        <end position="48"/>
    </location>
</feature>
<feature type="compositionally biased region" description="Basic and acidic residues" evidence="1">
    <location>
        <begin position="35"/>
        <end position="48"/>
    </location>
</feature>
<evidence type="ECO:0000313" key="2">
    <source>
        <dbReference type="EMBL" id="CAH1434153.1"/>
    </source>
</evidence>
<gene>
    <name evidence="2" type="ORF">LVIROSA_LOCUS20695</name>
</gene>
<name>A0AAU9N1A7_9ASTR</name>
<dbReference type="EMBL" id="CAKMRJ010003334">
    <property type="protein sequence ID" value="CAH1434153.1"/>
    <property type="molecule type" value="Genomic_DNA"/>
</dbReference>
<comment type="caution">
    <text evidence="2">The sequence shown here is derived from an EMBL/GenBank/DDBJ whole genome shotgun (WGS) entry which is preliminary data.</text>
</comment>
<dbReference type="Proteomes" id="UP001157418">
    <property type="component" value="Unassembled WGS sequence"/>
</dbReference>
<accession>A0AAU9N1A7</accession>
<keyword evidence="3" id="KW-1185">Reference proteome</keyword>
<organism evidence="2 3">
    <name type="scientific">Lactuca virosa</name>
    <dbReference type="NCBI Taxonomy" id="75947"/>
    <lineage>
        <taxon>Eukaryota</taxon>
        <taxon>Viridiplantae</taxon>
        <taxon>Streptophyta</taxon>
        <taxon>Embryophyta</taxon>
        <taxon>Tracheophyta</taxon>
        <taxon>Spermatophyta</taxon>
        <taxon>Magnoliopsida</taxon>
        <taxon>eudicotyledons</taxon>
        <taxon>Gunneridae</taxon>
        <taxon>Pentapetalae</taxon>
        <taxon>asterids</taxon>
        <taxon>campanulids</taxon>
        <taxon>Asterales</taxon>
        <taxon>Asteraceae</taxon>
        <taxon>Cichorioideae</taxon>
        <taxon>Cichorieae</taxon>
        <taxon>Lactucinae</taxon>
        <taxon>Lactuca</taxon>
    </lineage>
</organism>
<dbReference type="AlphaFoldDB" id="A0AAU9N1A7"/>
<feature type="compositionally biased region" description="Polar residues" evidence="1">
    <location>
        <begin position="1"/>
        <end position="18"/>
    </location>
</feature>
<evidence type="ECO:0000313" key="3">
    <source>
        <dbReference type="Proteomes" id="UP001157418"/>
    </source>
</evidence>
<reference evidence="2 3" key="1">
    <citation type="submission" date="2022-01" db="EMBL/GenBank/DDBJ databases">
        <authorList>
            <person name="Xiong W."/>
            <person name="Schranz E."/>
        </authorList>
    </citation>
    <scope>NUCLEOTIDE SEQUENCE [LARGE SCALE GENOMIC DNA]</scope>
</reference>
<proteinExistence type="predicted"/>